<name>A0ABX7F3W9_9RHOB</name>
<dbReference type="Gene3D" id="3.40.50.180">
    <property type="entry name" value="Methylesterase CheB, C-terminal domain"/>
    <property type="match status" value="1"/>
</dbReference>
<keyword evidence="5" id="KW-0949">S-adenosyl-L-methionine</keyword>
<reference evidence="10 11" key="1">
    <citation type="submission" date="2019-12" db="EMBL/GenBank/DDBJ databases">
        <title>Complete Genome Sequence of a Quorum-Sensing Bacterium,Rhodobacteraceae bacterium C31, Isolated from a marine microalgae symbiotic bacteria.</title>
        <authorList>
            <person name="Zhang Y."/>
        </authorList>
    </citation>
    <scope>NUCLEOTIDE SEQUENCE [LARGE SCALE GENOMIC DNA]</scope>
    <source>
        <strain evidence="10 11">C31</strain>
    </source>
</reference>
<feature type="active site" evidence="6">
    <location>
        <position position="148"/>
    </location>
</feature>
<dbReference type="EMBL" id="CP047166">
    <property type="protein sequence ID" value="QRF65211.1"/>
    <property type="molecule type" value="Genomic_DNA"/>
</dbReference>
<dbReference type="Pfam" id="PF01339">
    <property type="entry name" value="CheB_methylest"/>
    <property type="match status" value="1"/>
</dbReference>
<comment type="catalytic activity">
    <reaction evidence="1">
        <text>L-glutamyl-[protein] + S-adenosyl-L-methionine = [protein]-L-glutamate 5-O-methyl ester + S-adenosyl-L-homocysteine</text>
        <dbReference type="Rhea" id="RHEA:24452"/>
        <dbReference type="Rhea" id="RHEA-COMP:10208"/>
        <dbReference type="Rhea" id="RHEA-COMP:10311"/>
        <dbReference type="ChEBI" id="CHEBI:29973"/>
        <dbReference type="ChEBI" id="CHEBI:57856"/>
        <dbReference type="ChEBI" id="CHEBI:59789"/>
        <dbReference type="ChEBI" id="CHEBI:82795"/>
        <dbReference type="EC" id="2.1.1.80"/>
    </reaction>
</comment>
<dbReference type="InterPro" id="IPR029063">
    <property type="entry name" value="SAM-dependent_MTases_sf"/>
</dbReference>
<keyword evidence="6" id="KW-0145">Chemotaxis</keyword>
<dbReference type="Gene3D" id="3.40.50.150">
    <property type="entry name" value="Vaccinia Virus protein VP39"/>
    <property type="match status" value="1"/>
</dbReference>
<evidence type="ECO:0000256" key="7">
    <source>
        <dbReference type="SAM" id="MobiDB-lite"/>
    </source>
</evidence>
<evidence type="ECO:0000256" key="3">
    <source>
        <dbReference type="ARBA" id="ARBA00022603"/>
    </source>
</evidence>
<dbReference type="PANTHER" id="PTHR24422">
    <property type="entry name" value="CHEMOTAXIS PROTEIN METHYLTRANSFERASE"/>
    <property type="match status" value="1"/>
</dbReference>
<dbReference type="InterPro" id="IPR022641">
    <property type="entry name" value="CheR_N"/>
</dbReference>
<feature type="active site" evidence="6">
    <location>
        <position position="28"/>
    </location>
</feature>
<gene>
    <name evidence="10" type="ORF">GQA70_02120</name>
</gene>
<feature type="domain" description="CheB-type methylesterase" evidence="8">
    <location>
        <begin position="19"/>
        <end position="206"/>
    </location>
</feature>
<organism evidence="10 11">
    <name type="scientific">Ponticoccus alexandrii</name>
    <dbReference type="NCBI Taxonomy" id="1943633"/>
    <lineage>
        <taxon>Bacteria</taxon>
        <taxon>Pseudomonadati</taxon>
        <taxon>Pseudomonadota</taxon>
        <taxon>Alphaproteobacteria</taxon>
        <taxon>Rhodobacterales</taxon>
        <taxon>Roseobacteraceae</taxon>
        <taxon>Ponticoccus</taxon>
    </lineage>
</organism>
<dbReference type="InterPro" id="IPR000780">
    <property type="entry name" value="CheR_MeTrfase"/>
</dbReference>
<evidence type="ECO:0000259" key="8">
    <source>
        <dbReference type="PROSITE" id="PS50122"/>
    </source>
</evidence>
<dbReference type="SMART" id="SM00138">
    <property type="entry name" value="MeTrc"/>
    <property type="match status" value="1"/>
</dbReference>
<dbReference type="InterPro" id="IPR035909">
    <property type="entry name" value="CheB_C"/>
</dbReference>
<dbReference type="Pfam" id="PF03705">
    <property type="entry name" value="CheR_N"/>
    <property type="match status" value="1"/>
</dbReference>
<dbReference type="EC" id="2.1.1.80" evidence="2"/>
<evidence type="ECO:0000259" key="9">
    <source>
        <dbReference type="PROSITE" id="PS50123"/>
    </source>
</evidence>
<keyword evidence="3" id="KW-0489">Methyltransferase</keyword>
<keyword evidence="6" id="KW-0378">Hydrolase</keyword>
<evidence type="ECO:0000256" key="6">
    <source>
        <dbReference type="PROSITE-ProRule" id="PRU00050"/>
    </source>
</evidence>
<dbReference type="SUPFAM" id="SSF47757">
    <property type="entry name" value="Chemotaxis receptor methyltransferase CheR, N-terminal domain"/>
    <property type="match status" value="1"/>
</dbReference>
<dbReference type="Pfam" id="PF01739">
    <property type="entry name" value="CheR"/>
    <property type="match status" value="1"/>
</dbReference>
<keyword evidence="4" id="KW-0808">Transferase</keyword>
<dbReference type="PROSITE" id="PS50122">
    <property type="entry name" value="CHEB"/>
    <property type="match status" value="1"/>
</dbReference>
<dbReference type="InterPro" id="IPR050903">
    <property type="entry name" value="Bact_Chemotaxis_MeTrfase"/>
</dbReference>
<evidence type="ECO:0000256" key="1">
    <source>
        <dbReference type="ARBA" id="ARBA00001541"/>
    </source>
</evidence>
<evidence type="ECO:0000256" key="2">
    <source>
        <dbReference type="ARBA" id="ARBA00012534"/>
    </source>
</evidence>
<dbReference type="PROSITE" id="PS50123">
    <property type="entry name" value="CHER"/>
    <property type="match status" value="1"/>
</dbReference>
<protein>
    <recommendedName>
        <fullName evidence="2">protein-glutamate O-methyltransferase</fullName>
        <ecNumber evidence="2">2.1.1.80</ecNumber>
    </recommendedName>
</protein>
<proteinExistence type="predicted"/>
<dbReference type="CDD" id="cd16434">
    <property type="entry name" value="CheB-CheR_fusion"/>
    <property type="match status" value="1"/>
</dbReference>
<dbReference type="SUPFAM" id="SSF53335">
    <property type="entry name" value="S-adenosyl-L-methionine-dependent methyltransferases"/>
    <property type="match status" value="1"/>
</dbReference>
<evidence type="ECO:0000313" key="11">
    <source>
        <dbReference type="Proteomes" id="UP000596387"/>
    </source>
</evidence>
<feature type="region of interest" description="Disordered" evidence="7">
    <location>
        <begin position="674"/>
        <end position="706"/>
    </location>
</feature>
<dbReference type="InterPro" id="IPR000673">
    <property type="entry name" value="Sig_transdc_resp-reg_Me-estase"/>
</dbReference>
<dbReference type="Proteomes" id="UP000596387">
    <property type="component" value="Chromosome"/>
</dbReference>
<dbReference type="PRINTS" id="PR00996">
    <property type="entry name" value="CHERMTFRASE"/>
</dbReference>
<dbReference type="InterPro" id="IPR036804">
    <property type="entry name" value="CheR_N_sf"/>
</dbReference>
<evidence type="ECO:0000313" key="10">
    <source>
        <dbReference type="EMBL" id="QRF65211.1"/>
    </source>
</evidence>
<dbReference type="Gene3D" id="3.30.450.20">
    <property type="entry name" value="PAS domain"/>
    <property type="match status" value="1"/>
</dbReference>
<dbReference type="RefSeq" id="WP_023848909.1">
    <property type="nucleotide sequence ID" value="NZ_CP047166.1"/>
</dbReference>
<sequence length="840" mass="93904">MNAKDAEQADTREARVDGELTVVGIAASAGGLEAVSLLARHLPNDLPCVYVLAQHMSPHHASVLPTLLSHETRLTVKAVEREEVLVPNTIYVPVPKTDLVVEGDRVVVKQPSGRPAEPKPSADRLFTSIAETYGERSMGIVLSGTGSDGSYGVQAIREVGGITIAQDSESSKYDTMPASAVETGCVDLVLSPRQMGEQLANILSRPRDFTALQAILEQPTEYDDLFHQLQARTKVNFRHYKENTVSRRIQRRLIALGFEEYARYVEFCRDNPEELDALYRDLLISVTRFYRDPEQFDALEAELADYVEGVKDRPFRIWVPGCATGEEAYSIAFMLNDLMDRRGIPRDRAVQIFATDLDDSALTRGRNGAYPAAASSGIPDAVQQKYFTLSDDVLRVKPEIRNQVLFSRHNVFQDPPFSDIDLVSFRNTMIYFDTPLQEKVMSRLLYALRPGGILFLGASESIGAMEPYFHRVRDGARLFRKRLDTTFDHKALVRFGNSKITDGVRQRPEKARAGSDVLETETFKALAESVAPQGVLVNVHKDIIRIFGDISPFTRVTDDLRGRLNTMVLKAELAADASSLIPLCLKHGRPRDGLWRDVKGPDFNRVRLRAYPLNIDPGNHGRLALLSIDTTMVDGSTELDRGSEEASSYLTHVENELADSREALQITMEELQTSNEELQSTNEELQSTNEELQSTNEELETSNEELQSTNEELITVNEELLINSDELNRLVAEKNAIQVALPLPLLVLDTSLNIKSASQNAIELFSLTERGAHLGHISQVFLPETPFPALVDICHDVLTRQKSRSEVFQLKGEETEMRITPYFIKEKILQGLTITLQRAP</sequence>
<feature type="active site" evidence="6">
    <location>
        <position position="55"/>
    </location>
</feature>
<keyword evidence="11" id="KW-1185">Reference proteome</keyword>
<evidence type="ECO:0000256" key="5">
    <source>
        <dbReference type="ARBA" id="ARBA00022691"/>
    </source>
</evidence>
<dbReference type="Gene3D" id="1.10.155.10">
    <property type="entry name" value="Chemotaxis receptor methyltransferase CheR, N-terminal domain"/>
    <property type="match status" value="1"/>
</dbReference>
<dbReference type="SUPFAM" id="SSF52738">
    <property type="entry name" value="Methylesterase CheB, C-terminal domain"/>
    <property type="match status" value="1"/>
</dbReference>
<dbReference type="InterPro" id="IPR022642">
    <property type="entry name" value="CheR_C"/>
</dbReference>
<accession>A0ABX7F3W9</accession>
<feature type="compositionally biased region" description="Polar residues" evidence="7">
    <location>
        <begin position="674"/>
        <end position="692"/>
    </location>
</feature>
<feature type="domain" description="CheR-type methyltransferase" evidence="9">
    <location>
        <begin position="210"/>
        <end position="484"/>
    </location>
</feature>
<evidence type="ECO:0000256" key="4">
    <source>
        <dbReference type="ARBA" id="ARBA00022679"/>
    </source>
</evidence>